<dbReference type="RefSeq" id="WP_092189092.1">
    <property type="nucleotide sequence ID" value="NZ_FOTO01000001.1"/>
</dbReference>
<dbReference type="EMBL" id="FOTO01000001">
    <property type="protein sequence ID" value="SFL32302.1"/>
    <property type="molecule type" value="Genomic_DNA"/>
</dbReference>
<evidence type="ECO:0000313" key="2">
    <source>
        <dbReference type="Proteomes" id="UP000199581"/>
    </source>
</evidence>
<sequence length="173" mass="19264">MLKPQDIVILLKLSLEPDRPWSYNQLAYELRMSASEVHKGIGRAEHAGLFNRQQKRPHRMALDEFLLHGVKYAFAPDLGPVTRGIPTAFSAPVVHCELSAREGEMDVYVWPFSEGNVRGIGLSPLYKSVPEAAVGDAGLYAALALLDAIRIGRVREKRLAERLLSEMLDRATT</sequence>
<name>A0A8G2C0T8_DESNO</name>
<gene>
    <name evidence="1" type="ORF">SAMN05421830_101590</name>
</gene>
<dbReference type="AlphaFoldDB" id="A0A8G2C0T8"/>
<reference evidence="1 2" key="1">
    <citation type="submission" date="2016-10" db="EMBL/GenBank/DDBJ databases">
        <authorList>
            <person name="Varghese N."/>
            <person name="Submissions S."/>
        </authorList>
    </citation>
    <scope>NUCLEOTIDE SEQUENCE [LARGE SCALE GENOMIC DNA]</scope>
    <source>
        <strain evidence="1 2">DSM 1741</strain>
    </source>
</reference>
<evidence type="ECO:0000313" key="1">
    <source>
        <dbReference type="EMBL" id="SFL32302.1"/>
    </source>
</evidence>
<protein>
    <submittedName>
        <fullName evidence="1">Uncharacterized protein</fullName>
    </submittedName>
</protein>
<dbReference type="OrthoDB" id="194359at2"/>
<keyword evidence="2" id="KW-1185">Reference proteome</keyword>
<comment type="caution">
    <text evidence="1">The sequence shown here is derived from an EMBL/GenBank/DDBJ whole genome shotgun (WGS) entry which is preliminary data.</text>
</comment>
<accession>A0A8G2C0T8</accession>
<organism evidence="1 2">
    <name type="scientific">Desulfomicrobium norvegicum (strain DSM 1741 / NCIMB 8310)</name>
    <name type="common">Desulfovibrio baculatus (strain Norway 4)</name>
    <name type="synonym">Desulfovibrio desulfuricans (strain Norway 4)</name>
    <dbReference type="NCBI Taxonomy" id="52561"/>
    <lineage>
        <taxon>Bacteria</taxon>
        <taxon>Pseudomonadati</taxon>
        <taxon>Thermodesulfobacteriota</taxon>
        <taxon>Desulfovibrionia</taxon>
        <taxon>Desulfovibrionales</taxon>
        <taxon>Desulfomicrobiaceae</taxon>
        <taxon>Desulfomicrobium</taxon>
    </lineage>
</organism>
<proteinExistence type="predicted"/>
<dbReference type="Proteomes" id="UP000199581">
    <property type="component" value="Unassembled WGS sequence"/>
</dbReference>